<dbReference type="AlphaFoldDB" id="A0A2N6LFT8"/>
<evidence type="ECO:0000313" key="2">
    <source>
        <dbReference type="Proteomes" id="UP000235081"/>
    </source>
</evidence>
<reference evidence="1 2" key="1">
    <citation type="submission" date="2017-07" db="EMBL/GenBank/DDBJ databases">
        <title>Genomes of Fischerella (Mastigocladus) sp. strains.</title>
        <authorList>
            <person name="Miller S.R."/>
        </authorList>
    </citation>
    <scope>NUCLEOTIDE SEQUENCE [LARGE SCALE GENOMIC DNA]</scope>
    <source>
        <strain evidence="1 2">CCMEE 5318</strain>
    </source>
</reference>
<evidence type="ECO:0000313" key="1">
    <source>
        <dbReference type="EMBL" id="PMB22574.1"/>
    </source>
</evidence>
<protein>
    <submittedName>
        <fullName evidence="1">Uncharacterized protein</fullName>
    </submittedName>
</protein>
<dbReference type="Proteomes" id="UP000235081">
    <property type="component" value="Unassembled WGS sequence"/>
</dbReference>
<name>A0A2N6LFT8_9CYAN</name>
<accession>A0A2N6LFT8</accession>
<organism evidence="1 2">
    <name type="scientific">Fischerella thermalis CCMEE 5318</name>
    <dbReference type="NCBI Taxonomy" id="2019666"/>
    <lineage>
        <taxon>Bacteria</taxon>
        <taxon>Bacillati</taxon>
        <taxon>Cyanobacteriota</taxon>
        <taxon>Cyanophyceae</taxon>
        <taxon>Nostocales</taxon>
        <taxon>Hapalosiphonaceae</taxon>
        <taxon>Fischerella</taxon>
    </lineage>
</organism>
<sequence>MEDLVRDRKAITYPYQFVETHCLKRLYICANLLKSLNNLKLYLLTRQKIMSEMIHYISITQF</sequence>
<gene>
    <name evidence="1" type="ORF">CEN46_11970</name>
</gene>
<comment type="caution">
    <text evidence="1">The sequence shown here is derived from an EMBL/GenBank/DDBJ whole genome shotgun (WGS) entry which is preliminary data.</text>
</comment>
<dbReference type="EMBL" id="NMQE01000341">
    <property type="protein sequence ID" value="PMB22574.1"/>
    <property type="molecule type" value="Genomic_DNA"/>
</dbReference>
<proteinExistence type="predicted"/>